<accession>A0A9D4HMK5</accession>
<reference evidence="1" key="1">
    <citation type="journal article" date="2019" name="bioRxiv">
        <title>The Genome of the Zebra Mussel, Dreissena polymorpha: A Resource for Invasive Species Research.</title>
        <authorList>
            <person name="McCartney M.A."/>
            <person name="Auch B."/>
            <person name="Kono T."/>
            <person name="Mallez S."/>
            <person name="Zhang Y."/>
            <person name="Obille A."/>
            <person name="Becker A."/>
            <person name="Abrahante J.E."/>
            <person name="Garbe J."/>
            <person name="Badalamenti J.P."/>
            <person name="Herman A."/>
            <person name="Mangelson H."/>
            <person name="Liachko I."/>
            <person name="Sullivan S."/>
            <person name="Sone E.D."/>
            <person name="Koren S."/>
            <person name="Silverstein K.A.T."/>
            <person name="Beckman K.B."/>
            <person name="Gohl D.M."/>
        </authorList>
    </citation>
    <scope>NUCLEOTIDE SEQUENCE</scope>
    <source>
        <strain evidence="1">Duluth1</strain>
        <tissue evidence="1">Whole animal</tissue>
    </source>
</reference>
<evidence type="ECO:0000313" key="1">
    <source>
        <dbReference type="EMBL" id="KAH3721941.1"/>
    </source>
</evidence>
<keyword evidence="3" id="KW-1185">Reference proteome</keyword>
<dbReference type="Proteomes" id="UP000828390">
    <property type="component" value="Unassembled WGS sequence"/>
</dbReference>
<evidence type="ECO:0000313" key="3">
    <source>
        <dbReference type="Proteomes" id="UP000828390"/>
    </source>
</evidence>
<sequence>MKRVYTCSRLKSAVLSALMVVSIKELDIEAVDFGRTVDVWHQEKLRTTFVF</sequence>
<name>A0A9D4HMK5_DREPO</name>
<reference evidence="1" key="2">
    <citation type="submission" date="2020-11" db="EMBL/GenBank/DDBJ databases">
        <authorList>
            <person name="McCartney M.A."/>
            <person name="Auch B."/>
            <person name="Kono T."/>
            <person name="Mallez S."/>
            <person name="Becker A."/>
            <person name="Gohl D.M."/>
            <person name="Silverstein K.A.T."/>
            <person name="Koren S."/>
            <person name="Bechman K.B."/>
            <person name="Herman A."/>
            <person name="Abrahante J.E."/>
            <person name="Garbe J."/>
        </authorList>
    </citation>
    <scope>NUCLEOTIDE SEQUENCE</scope>
    <source>
        <strain evidence="1">Duluth1</strain>
        <tissue evidence="1">Whole animal</tissue>
    </source>
</reference>
<evidence type="ECO:0000313" key="2">
    <source>
        <dbReference type="EMBL" id="KAH3747166.1"/>
    </source>
</evidence>
<organism evidence="1 3">
    <name type="scientific">Dreissena polymorpha</name>
    <name type="common">Zebra mussel</name>
    <name type="synonym">Mytilus polymorpha</name>
    <dbReference type="NCBI Taxonomy" id="45954"/>
    <lineage>
        <taxon>Eukaryota</taxon>
        <taxon>Metazoa</taxon>
        <taxon>Spiralia</taxon>
        <taxon>Lophotrochozoa</taxon>
        <taxon>Mollusca</taxon>
        <taxon>Bivalvia</taxon>
        <taxon>Autobranchia</taxon>
        <taxon>Heteroconchia</taxon>
        <taxon>Euheterodonta</taxon>
        <taxon>Imparidentia</taxon>
        <taxon>Neoheterodontei</taxon>
        <taxon>Myida</taxon>
        <taxon>Dreissenoidea</taxon>
        <taxon>Dreissenidae</taxon>
        <taxon>Dreissena</taxon>
    </lineage>
</organism>
<dbReference type="AlphaFoldDB" id="A0A9D4HMK5"/>
<protein>
    <submittedName>
        <fullName evidence="1">Uncharacterized protein</fullName>
    </submittedName>
</protein>
<gene>
    <name evidence="1" type="ORF">DPMN_064890</name>
    <name evidence="2" type="ORF">DPMN_181587</name>
</gene>
<dbReference type="EMBL" id="JAIWYP010000013">
    <property type="protein sequence ID" value="KAH3721941.1"/>
    <property type="molecule type" value="Genomic_DNA"/>
</dbReference>
<proteinExistence type="predicted"/>
<comment type="caution">
    <text evidence="1">The sequence shown here is derived from an EMBL/GenBank/DDBJ whole genome shotgun (WGS) entry which is preliminary data.</text>
</comment>
<dbReference type="EMBL" id="JAIWYP010000010">
    <property type="protein sequence ID" value="KAH3747166.1"/>
    <property type="molecule type" value="Genomic_DNA"/>
</dbReference>